<keyword evidence="4" id="KW-0460">Magnesium</keyword>
<keyword evidence="6" id="KW-0378">Hydrolase</keyword>
<dbReference type="PANTHER" id="PTHR46193">
    <property type="entry name" value="6-PHOSPHOGLUCONATE PHOSPHATASE"/>
    <property type="match status" value="1"/>
</dbReference>
<dbReference type="SFLD" id="SFLDG01129">
    <property type="entry name" value="C1.5:_HAD__Beta-PGM__Phosphata"/>
    <property type="match status" value="1"/>
</dbReference>
<comment type="similarity">
    <text evidence="2">Belongs to the HAD-like hydrolase superfamily. CbbY/CbbZ/Gph/YieH family.</text>
</comment>
<accession>A0ABV6DVN2</accession>
<dbReference type="PANTHER" id="PTHR46193:SF18">
    <property type="entry name" value="HEXITOL PHOSPHATASE B"/>
    <property type="match status" value="1"/>
</dbReference>
<keyword evidence="3" id="KW-0479">Metal-binding</keyword>
<gene>
    <name evidence="6" type="ORF">ACFFK0_29840</name>
</gene>
<comment type="caution">
    <text evidence="6">The sequence shown here is derived from an EMBL/GenBank/DDBJ whole genome shotgun (WGS) entry which is preliminary data.</text>
</comment>
<comment type="cofactor">
    <cofactor evidence="1">
        <name>Mg(2+)</name>
        <dbReference type="ChEBI" id="CHEBI:18420"/>
    </cofactor>
</comment>
<dbReference type="SUPFAM" id="SSF56784">
    <property type="entry name" value="HAD-like"/>
    <property type="match status" value="1"/>
</dbReference>
<dbReference type="InterPro" id="IPR023198">
    <property type="entry name" value="PGP-like_dom2"/>
</dbReference>
<dbReference type="SFLD" id="SFLDG01135">
    <property type="entry name" value="C1.5.6:_HAD__Beta-PGM__Phospha"/>
    <property type="match status" value="1"/>
</dbReference>
<dbReference type="Gene3D" id="3.40.50.1000">
    <property type="entry name" value="HAD superfamily/HAD-like"/>
    <property type="match status" value="1"/>
</dbReference>
<dbReference type="InterPro" id="IPR023214">
    <property type="entry name" value="HAD_sf"/>
</dbReference>
<dbReference type="NCBIfam" id="TIGR01549">
    <property type="entry name" value="HAD-SF-IA-v1"/>
    <property type="match status" value="1"/>
</dbReference>
<sequence length="233" mass="26140">MTELGDVLFDQTAADRKVKGAFIFDMDGVIIDSEPLHFEADRLTMERFGQQVEQEDLEKYVGMTNPEMWQLIREAYGMMGVELEELLACQKSIKLERLFHDAWEPIEGIMELLVSLHDTGVPMAVASSSPRWFIEGVLTRLGIASYFTYIISGEEVERGKPSPDIYLEAARFLGVKPEHCMVLEDSRNGVIAAKTAGMSCIGFVNPNSGQQDLSLADYTVRKIIEVRKVILEG</sequence>
<dbReference type="Proteomes" id="UP001589776">
    <property type="component" value="Unassembled WGS sequence"/>
</dbReference>
<organism evidence="6 7">
    <name type="scientific">Paenibacillus chartarius</name>
    <dbReference type="NCBI Taxonomy" id="747481"/>
    <lineage>
        <taxon>Bacteria</taxon>
        <taxon>Bacillati</taxon>
        <taxon>Bacillota</taxon>
        <taxon>Bacilli</taxon>
        <taxon>Bacillales</taxon>
        <taxon>Paenibacillaceae</taxon>
        <taxon>Paenibacillus</taxon>
    </lineage>
</organism>
<keyword evidence="7" id="KW-1185">Reference proteome</keyword>
<dbReference type="CDD" id="cd16423">
    <property type="entry name" value="HAD_BPGM-like"/>
    <property type="match status" value="1"/>
</dbReference>
<dbReference type="Gene3D" id="1.10.150.240">
    <property type="entry name" value="Putative phosphatase, domain 2"/>
    <property type="match status" value="1"/>
</dbReference>
<dbReference type="SFLD" id="SFLDS00003">
    <property type="entry name" value="Haloacid_Dehalogenase"/>
    <property type="match status" value="1"/>
</dbReference>
<dbReference type="InterPro" id="IPR036412">
    <property type="entry name" value="HAD-like_sf"/>
</dbReference>
<protein>
    <submittedName>
        <fullName evidence="6">HAD family hydrolase</fullName>
    </submittedName>
</protein>
<name>A0ABV6DVN2_9BACL</name>
<evidence type="ECO:0000313" key="6">
    <source>
        <dbReference type="EMBL" id="MFC0216603.1"/>
    </source>
</evidence>
<evidence type="ECO:0000256" key="4">
    <source>
        <dbReference type="ARBA" id="ARBA00022842"/>
    </source>
</evidence>
<dbReference type="Pfam" id="PF13419">
    <property type="entry name" value="HAD_2"/>
    <property type="match status" value="1"/>
</dbReference>
<dbReference type="InterPro" id="IPR041492">
    <property type="entry name" value="HAD_2"/>
</dbReference>
<evidence type="ECO:0000256" key="3">
    <source>
        <dbReference type="ARBA" id="ARBA00022723"/>
    </source>
</evidence>
<evidence type="ECO:0000256" key="1">
    <source>
        <dbReference type="ARBA" id="ARBA00001946"/>
    </source>
</evidence>
<keyword evidence="5" id="KW-0119">Carbohydrate metabolism</keyword>
<dbReference type="InterPro" id="IPR051600">
    <property type="entry name" value="Beta-PGM-like"/>
</dbReference>
<dbReference type="RefSeq" id="WP_377474953.1">
    <property type="nucleotide sequence ID" value="NZ_JBHLWN010000123.1"/>
</dbReference>
<dbReference type="EMBL" id="JBHLWN010000123">
    <property type="protein sequence ID" value="MFC0216603.1"/>
    <property type="molecule type" value="Genomic_DNA"/>
</dbReference>
<evidence type="ECO:0000313" key="7">
    <source>
        <dbReference type="Proteomes" id="UP001589776"/>
    </source>
</evidence>
<proteinExistence type="inferred from homology"/>
<dbReference type="NCBIfam" id="TIGR01509">
    <property type="entry name" value="HAD-SF-IA-v3"/>
    <property type="match status" value="1"/>
</dbReference>
<dbReference type="PRINTS" id="PR00413">
    <property type="entry name" value="HADHALOGNASE"/>
</dbReference>
<evidence type="ECO:0000256" key="2">
    <source>
        <dbReference type="ARBA" id="ARBA00006171"/>
    </source>
</evidence>
<dbReference type="InterPro" id="IPR006439">
    <property type="entry name" value="HAD-SF_hydro_IA"/>
</dbReference>
<reference evidence="6 7" key="1">
    <citation type="submission" date="2024-09" db="EMBL/GenBank/DDBJ databases">
        <authorList>
            <person name="Sun Q."/>
            <person name="Mori K."/>
        </authorList>
    </citation>
    <scope>NUCLEOTIDE SEQUENCE [LARGE SCALE GENOMIC DNA]</scope>
    <source>
        <strain evidence="6 7">CCM 7759</strain>
    </source>
</reference>
<dbReference type="GO" id="GO:0016787">
    <property type="term" value="F:hydrolase activity"/>
    <property type="evidence" value="ECO:0007669"/>
    <property type="project" value="UniProtKB-KW"/>
</dbReference>
<evidence type="ECO:0000256" key="5">
    <source>
        <dbReference type="ARBA" id="ARBA00023277"/>
    </source>
</evidence>